<keyword evidence="2" id="KW-0812">Transmembrane</keyword>
<comment type="caution">
    <text evidence="3">The sequence shown here is derived from an EMBL/GenBank/DDBJ whole genome shotgun (WGS) entry which is preliminary data.</text>
</comment>
<dbReference type="Proteomes" id="UP000377595">
    <property type="component" value="Unassembled WGS sequence"/>
</dbReference>
<feature type="transmembrane region" description="Helical" evidence="2">
    <location>
        <begin position="22"/>
        <end position="47"/>
    </location>
</feature>
<dbReference type="OrthoDB" id="4328688at2"/>
<evidence type="ECO:0000313" key="3">
    <source>
        <dbReference type="EMBL" id="GES18892.1"/>
    </source>
</evidence>
<dbReference type="AlphaFoldDB" id="A0A5M3XDP7"/>
<dbReference type="EMBL" id="BLAF01000009">
    <property type="protein sequence ID" value="GES18892.1"/>
    <property type="molecule type" value="Genomic_DNA"/>
</dbReference>
<organism evidence="3 4">
    <name type="scientific">Acrocarpospora pleiomorpha</name>
    <dbReference type="NCBI Taxonomy" id="90975"/>
    <lineage>
        <taxon>Bacteria</taxon>
        <taxon>Bacillati</taxon>
        <taxon>Actinomycetota</taxon>
        <taxon>Actinomycetes</taxon>
        <taxon>Streptosporangiales</taxon>
        <taxon>Streptosporangiaceae</taxon>
        <taxon>Acrocarpospora</taxon>
    </lineage>
</organism>
<evidence type="ECO:0000256" key="1">
    <source>
        <dbReference type="SAM" id="MobiDB-lite"/>
    </source>
</evidence>
<feature type="compositionally biased region" description="Low complexity" evidence="1">
    <location>
        <begin position="76"/>
        <end position="88"/>
    </location>
</feature>
<dbReference type="RefSeq" id="WP_155344010.1">
    <property type="nucleotide sequence ID" value="NZ_BAAAHM010000004.1"/>
</dbReference>
<name>A0A5M3XDP7_9ACTN</name>
<keyword evidence="2" id="KW-1133">Transmembrane helix</keyword>
<keyword evidence="4" id="KW-1185">Reference proteome</keyword>
<sequence length="183" mass="19091">MSNPYGYEGQQPLYAPPRANPIPAMATLFTLAFLMLVGGGFSLYVVLADDPPAREPLAPSRTQEAAVPPNTPPATPAADPASQPPAATGNVLMSDNGTGNKTTAQFTVDASWQIHYTYDCSANPIGTGHVAITIKSGTQTIANPISELGTKTDKTTPQTTPGTFTLEITSIGCTWTVEAIDTP</sequence>
<evidence type="ECO:0000256" key="2">
    <source>
        <dbReference type="SAM" id="Phobius"/>
    </source>
</evidence>
<gene>
    <name evidence="3" type="ORF">Aple_017870</name>
</gene>
<protein>
    <submittedName>
        <fullName evidence="3">Uncharacterized protein</fullName>
    </submittedName>
</protein>
<proteinExistence type="predicted"/>
<keyword evidence="2" id="KW-0472">Membrane</keyword>
<feature type="region of interest" description="Disordered" evidence="1">
    <location>
        <begin position="55"/>
        <end position="96"/>
    </location>
</feature>
<accession>A0A5M3XDP7</accession>
<evidence type="ECO:0000313" key="4">
    <source>
        <dbReference type="Proteomes" id="UP000377595"/>
    </source>
</evidence>
<reference evidence="3 4" key="1">
    <citation type="submission" date="2019-10" db="EMBL/GenBank/DDBJ databases">
        <title>Whole genome shotgun sequence of Acrocarpospora pleiomorpha NBRC 16267.</title>
        <authorList>
            <person name="Ichikawa N."/>
            <person name="Kimura A."/>
            <person name="Kitahashi Y."/>
            <person name="Komaki H."/>
            <person name="Oguchi A."/>
        </authorList>
    </citation>
    <scope>NUCLEOTIDE SEQUENCE [LARGE SCALE GENOMIC DNA]</scope>
    <source>
        <strain evidence="3 4">NBRC 16267</strain>
    </source>
</reference>